<evidence type="ECO:0000256" key="1">
    <source>
        <dbReference type="SAM" id="MobiDB-lite"/>
    </source>
</evidence>
<comment type="caution">
    <text evidence="4">The sequence shown here is derived from an EMBL/GenBank/DDBJ whole genome shotgun (WGS) entry which is preliminary data.</text>
</comment>
<evidence type="ECO:0000256" key="2">
    <source>
        <dbReference type="SAM" id="Phobius"/>
    </source>
</evidence>
<dbReference type="AlphaFoldDB" id="A0A853A034"/>
<sequence length="508" mass="52162">MRTDSIRAFRRLTALSLALLLGSAGMVALGSRAAAETPDAVTFTVTEGDFDTNIETRIQGSCPEGSTQLAVELDIPDAIPLARQLFTVALGGMDLANLDFAAPDPNTPVNLAAGADWRGELDGTFDVLVRCTQLVFSPDGPPRLEVTKDWEVTNRMRIDTTVHQDQSITGVFEILTEREVTATTVTAQAEPTTVLAGDPFTVTATVEPAEVPGTFFLDGATEGVAAVDGAATFDMRAQVMAPGEDSMEQTVEIDFVPDDLAAYGPSSGTVTVTVTRRPQTYTVVDADGTDLGTEPRLEQGQRVTVTANGFVAESEVDVRIDAVTERIGTATADADGAAAFEYTVPTDLSLQRHELTFATDVHSVTVPFVVVAPGSGNDDQGNDNQGGDNEGSENEGGDNQGNDDEGNENEGGDSSGTDSSGTDGSASGSTGTAGSTGNTVQPQTTGGTGSSTSGSATGGSGGGALANTGTSMTPVGIGALLLVAFGAAFVFHSRRMGTWPSALGAGRD</sequence>
<keyword evidence="2" id="KW-1133">Transmembrane helix</keyword>
<keyword evidence="2" id="KW-0812">Transmembrane</keyword>
<name>A0A853A034_9ACTN</name>
<dbReference type="RefSeq" id="WP_179814895.1">
    <property type="nucleotide sequence ID" value="NZ_JACBZD010000001.1"/>
</dbReference>
<proteinExistence type="predicted"/>
<evidence type="ECO:0000313" key="4">
    <source>
        <dbReference type="EMBL" id="NYI06284.1"/>
    </source>
</evidence>
<gene>
    <name evidence="4" type="ORF">FHU37_003227</name>
</gene>
<evidence type="ECO:0000256" key="3">
    <source>
        <dbReference type="SAM" id="SignalP"/>
    </source>
</evidence>
<keyword evidence="5" id="KW-1185">Reference proteome</keyword>
<feature type="chain" id="PRO_5038907574" evidence="3">
    <location>
        <begin position="29"/>
        <end position="508"/>
    </location>
</feature>
<reference evidence="4 5" key="1">
    <citation type="submission" date="2020-07" db="EMBL/GenBank/DDBJ databases">
        <title>Sequencing the genomes of 1000 actinobacteria strains.</title>
        <authorList>
            <person name="Klenk H.-P."/>
        </authorList>
    </citation>
    <scope>NUCLEOTIDE SEQUENCE [LARGE SCALE GENOMIC DNA]</scope>
    <source>
        <strain evidence="4 5">DSM 42178</strain>
    </source>
</reference>
<feature type="compositionally biased region" description="Low complexity" evidence="1">
    <location>
        <begin position="374"/>
        <end position="387"/>
    </location>
</feature>
<feature type="signal peptide" evidence="3">
    <location>
        <begin position="1"/>
        <end position="28"/>
    </location>
</feature>
<feature type="compositionally biased region" description="Low complexity" evidence="1">
    <location>
        <begin position="415"/>
        <end position="437"/>
    </location>
</feature>
<feature type="compositionally biased region" description="Acidic residues" evidence="1">
    <location>
        <begin position="390"/>
        <end position="411"/>
    </location>
</feature>
<keyword evidence="2" id="KW-0472">Membrane</keyword>
<evidence type="ECO:0000313" key="5">
    <source>
        <dbReference type="Proteomes" id="UP000567795"/>
    </source>
</evidence>
<keyword evidence="3" id="KW-0732">Signal</keyword>
<feature type="region of interest" description="Disordered" evidence="1">
    <location>
        <begin position="371"/>
        <end position="462"/>
    </location>
</feature>
<dbReference type="EMBL" id="JACBZD010000001">
    <property type="protein sequence ID" value="NYI06284.1"/>
    <property type="molecule type" value="Genomic_DNA"/>
</dbReference>
<organism evidence="4 5">
    <name type="scientific">Allostreptomyces psammosilenae</name>
    <dbReference type="NCBI Taxonomy" id="1892865"/>
    <lineage>
        <taxon>Bacteria</taxon>
        <taxon>Bacillati</taxon>
        <taxon>Actinomycetota</taxon>
        <taxon>Actinomycetes</taxon>
        <taxon>Kitasatosporales</taxon>
        <taxon>Streptomycetaceae</taxon>
        <taxon>Allostreptomyces</taxon>
    </lineage>
</organism>
<dbReference type="Proteomes" id="UP000567795">
    <property type="component" value="Unassembled WGS sequence"/>
</dbReference>
<accession>A0A853A034</accession>
<protein>
    <submittedName>
        <fullName evidence="4">Uncharacterized protein</fullName>
    </submittedName>
</protein>
<feature type="transmembrane region" description="Helical" evidence="2">
    <location>
        <begin position="472"/>
        <end position="491"/>
    </location>
</feature>